<feature type="binding site" evidence="10">
    <location>
        <position position="45"/>
    </location>
    <ligand>
        <name>ATP</name>
        <dbReference type="ChEBI" id="CHEBI:30616"/>
    </ligand>
</feature>
<accession>A0A7S3K0T8</accession>
<dbReference type="PROSITE" id="PS00107">
    <property type="entry name" value="PROTEIN_KINASE_ATP"/>
    <property type="match status" value="1"/>
</dbReference>
<evidence type="ECO:0000256" key="8">
    <source>
        <dbReference type="ARBA" id="ARBA00049299"/>
    </source>
</evidence>
<keyword evidence="2 10" id="KW-0547">Nucleotide-binding</keyword>
<dbReference type="InterPro" id="IPR011009">
    <property type="entry name" value="Kinase-like_dom_sf"/>
</dbReference>
<keyword evidence="11" id="KW-0723">Serine/threonine-protein kinase</keyword>
<evidence type="ECO:0000259" key="12">
    <source>
        <dbReference type="PROSITE" id="PS50011"/>
    </source>
</evidence>
<reference evidence="13" key="1">
    <citation type="submission" date="2021-01" db="EMBL/GenBank/DDBJ databases">
        <authorList>
            <person name="Corre E."/>
            <person name="Pelletier E."/>
            <person name="Niang G."/>
            <person name="Scheremetjew M."/>
            <person name="Finn R."/>
            <person name="Kale V."/>
            <person name="Holt S."/>
            <person name="Cochrane G."/>
            <person name="Meng A."/>
            <person name="Brown T."/>
            <person name="Cohen L."/>
        </authorList>
    </citation>
    <scope>NUCLEOTIDE SEQUENCE</scope>
    <source>
        <strain evidence="13">CCMP1510</strain>
    </source>
</reference>
<evidence type="ECO:0000256" key="10">
    <source>
        <dbReference type="PROSITE-ProRule" id="PRU10141"/>
    </source>
</evidence>
<dbReference type="PROSITE" id="PS00108">
    <property type="entry name" value="PROTEIN_KINASE_ST"/>
    <property type="match status" value="1"/>
</dbReference>
<dbReference type="Pfam" id="PF00069">
    <property type="entry name" value="Pkinase"/>
    <property type="match status" value="1"/>
</dbReference>
<evidence type="ECO:0000313" key="13">
    <source>
        <dbReference type="EMBL" id="CAE0370941.1"/>
    </source>
</evidence>
<evidence type="ECO:0000256" key="3">
    <source>
        <dbReference type="ARBA" id="ARBA00022777"/>
    </source>
</evidence>
<keyword evidence="4 10" id="KW-0067">ATP-binding</keyword>
<dbReference type="PANTHER" id="PTHR48013">
    <property type="entry name" value="DUAL SPECIFICITY MITOGEN-ACTIVATED PROTEIN KINASE KINASE 5-RELATED"/>
    <property type="match status" value="1"/>
</dbReference>
<gene>
    <name evidence="13" type="ORF">ALAG00032_LOCUS11721</name>
</gene>
<dbReference type="AlphaFoldDB" id="A0A7S3K0T8"/>
<keyword evidence="1" id="KW-0808">Transferase</keyword>
<comment type="catalytic activity">
    <reaction evidence="9">
        <text>L-tyrosyl-[protein] + ATP = O-phospho-L-tyrosyl-[protein] + ADP + H(+)</text>
        <dbReference type="Rhea" id="RHEA:10596"/>
        <dbReference type="Rhea" id="RHEA-COMP:10136"/>
        <dbReference type="Rhea" id="RHEA-COMP:20101"/>
        <dbReference type="ChEBI" id="CHEBI:15378"/>
        <dbReference type="ChEBI" id="CHEBI:30616"/>
        <dbReference type="ChEBI" id="CHEBI:46858"/>
        <dbReference type="ChEBI" id="CHEBI:61978"/>
        <dbReference type="ChEBI" id="CHEBI:456216"/>
        <dbReference type="EC" id="2.7.12.2"/>
    </reaction>
</comment>
<feature type="domain" description="Protein kinase" evidence="12">
    <location>
        <begin position="16"/>
        <end position="279"/>
    </location>
</feature>
<dbReference type="PROSITE" id="PS50011">
    <property type="entry name" value="PROTEIN_KINASE_DOM"/>
    <property type="match status" value="1"/>
</dbReference>
<organism evidence="13">
    <name type="scientific">Aureoumbra lagunensis</name>
    <dbReference type="NCBI Taxonomy" id="44058"/>
    <lineage>
        <taxon>Eukaryota</taxon>
        <taxon>Sar</taxon>
        <taxon>Stramenopiles</taxon>
        <taxon>Ochrophyta</taxon>
        <taxon>Pelagophyceae</taxon>
        <taxon>Pelagomonadales</taxon>
        <taxon>Aureoumbra</taxon>
    </lineage>
</organism>
<dbReference type="InterPro" id="IPR008271">
    <property type="entry name" value="Ser/Thr_kinase_AS"/>
</dbReference>
<sequence>MTEKMEDLHDLFGKYVRIQAAIGRGSTGVVYQCLEVETGRMVALKLGNLIKEAQILQYLQRRSIPERLLLRYFLISNQVIVCEFAPMASLETCMTKNLHFPWIAEIGQCLLRALHHIHIADIIHRDVKPSNVLVFSDGSIRLSDFSLAVHASKCNECIGDFKFMSPERLRGQEYGTSADIWSLGMLLLQLVLKGTLFTTLFSTQEDDNVNEEKNFWSALEIFEDDEQGCFSAILNIISPHKHLFPLLQKSDFCHFIYTCLQLDPARRPTASDVLANSNVWPQTDKAQWAPKQRQAILAPHTPSRLKTLHLLLDTFEQFAPFVLTSTHLNNLANDCQLPVAAVRAAITDRRPKLELLAKNSYSKEICFPYICQCT</sequence>
<keyword evidence="3" id="KW-0418">Kinase</keyword>
<comment type="similarity">
    <text evidence="5">Belongs to the protein kinase superfamily. STE Ser/Thr protein kinase family. MAP kinase kinase subfamily.</text>
</comment>
<evidence type="ECO:0000256" key="2">
    <source>
        <dbReference type="ARBA" id="ARBA00022741"/>
    </source>
</evidence>
<dbReference type="GO" id="GO:0004674">
    <property type="term" value="F:protein serine/threonine kinase activity"/>
    <property type="evidence" value="ECO:0007669"/>
    <property type="project" value="UniProtKB-KW"/>
</dbReference>
<dbReference type="PANTHER" id="PTHR48013:SF9">
    <property type="entry name" value="DUAL SPECIFICITY MITOGEN-ACTIVATED PROTEIN KINASE KINASE 5"/>
    <property type="match status" value="1"/>
</dbReference>
<evidence type="ECO:0000256" key="5">
    <source>
        <dbReference type="ARBA" id="ARBA00038035"/>
    </source>
</evidence>
<evidence type="ECO:0000256" key="7">
    <source>
        <dbReference type="ARBA" id="ARBA00049014"/>
    </source>
</evidence>
<evidence type="ECO:0000256" key="9">
    <source>
        <dbReference type="ARBA" id="ARBA00051693"/>
    </source>
</evidence>
<dbReference type="InterPro" id="IPR000719">
    <property type="entry name" value="Prot_kinase_dom"/>
</dbReference>
<dbReference type="Gene3D" id="1.10.510.10">
    <property type="entry name" value="Transferase(Phosphotransferase) domain 1"/>
    <property type="match status" value="1"/>
</dbReference>
<dbReference type="EC" id="2.7.12.2" evidence="6"/>
<dbReference type="GO" id="GO:0005524">
    <property type="term" value="F:ATP binding"/>
    <property type="evidence" value="ECO:0007669"/>
    <property type="project" value="UniProtKB-UniRule"/>
</dbReference>
<evidence type="ECO:0000256" key="1">
    <source>
        <dbReference type="ARBA" id="ARBA00022679"/>
    </source>
</evidence>
<evidence type="ECO:0000256" key="6">
    <source>
        <dbReference type="ARBA" id="ARBA00038999"/>
    </source>
</evidence>
<proteinExistence type="inferred from homology"/>
<dbReference type="SMART" id="SM00220">
    <property type="entry name" value="S_TKc"/>
    <property type="match status" value="1"/>
</dbReference>
<comment type="catalytic activity">
    <reaction evidence="8">
        <text>L-threonyl-[protein] + ATP = O-phospho-L-threonyl-[protein] + ADP + H(+)</text>
        <dbReference type="Rhea" id="RHEA:46608"/>
        <dbReference type="Rhea" id="RHEA-COMP:11060"/>
        <dbReference type="Rhea" id="RHEA-COMP:11605"/>
        <dbReference type="ChEBI" id="CHEBI:15378"/>
        <dbReference type="ChEBI" id="CHEBI:30013"/>
        <dbReference type="ChEBI" id="CHEBI:30616"/>
        <dbReference type="ChEBI" id="CHEBI:61977"/>
        <dbReference type="ChEBI" id="CHEBI:456216"/>
        <dbReference type="EC" id="2.7.12.2"/>
    </reaction>
</comment>
<protein>
    <recommendedName>
        <fullName evidence="6">mitogen-activated protein kinase kinase</fullName>
        <ecNumber evidence="6">2.7.12.2</ecNumber>
    </recommendedName>
</protein>
<dbReference type="EMBL" id="HBIJ01017690">
    <property type="protein sequence ID" value="CAE0370941.1"/>
    <property type="molecule type" value="Transcribed_RNA"/>
</dbReference>
<dbReference type="Gene3D" id="3.30.200.20">
    <property type="entry name" value="Phosphorylase Kinase, domain 1"/>
    <property type="match status" value="1"/>
</dbReference>
<evidence type="ECO:0000256" key="4">
    <source>
        <dbReference type="ARBA" id="ARBA00022840"/>
    </source>
</evidence>
<dbReference type="GO" id="GO:0004708">
    <property type="term" value="F:MAP kinase kinase activity"/>
    <property type="evidence" value="ECO:0007669"/>
    <property type="project" value="UniProtKB-EC"/>
</dbReference>
<dbReference type="InterPro" id="IPR017441">
    <property type="entry name" value="Protein_kinase_ATP_BS"/>
</dbReference>
<dbReference type="SUPFAM" id="SSF56112">
    <property type="entry name" value="Protein kinase-like (PK-like)"/>
    <property type="match status" value="1"/>
</dbReference>
<name>A0A7S3K0T8_9STRA</name>
<comment type="catalytic activity">
    <reaction evidence="7">
        <text>L-seryl-[protein] + ATP = O-phospho-L-seryl-[protein] + ADP + H(+)</text>
        <dbReference type="Rhea" id="RHEA:17989"/>
        <dbReference type="Rhea" id="RHEA-COMP:9863"/>
        <dbReference type="Rhea" id="RHEA-COMP:11604"/>
        <dbReference type="ChEBI" id="CHEBI:15378"/>
        <dbReference type="ChEBI" id="CHEBI:29999"/>
        <dbReference type="ChEBI" id="CHEBI:30616"/>
        <dbReference type="ChEBI" id="CHEBI:83421"/>
        <dbReference type="ChEBI" id="CHEBI:456216"/>
        <dbReference type="EC" id="2.7.12.2"/>
    </reaction>
</comment>
<evidence type="ECO:0000256" key="11">
    <source>
        <dbReference type="RuleBase" id="RU000304"/>
    </source>
</evidence>